<dbReference type="Proteomes" id="UP000006201">
    <property type="component" value="Unassembled WGS sequence"/>
</dbReference>
<feature type="domain" description="Gcp-like" evidence="7">
    <location>
        <begin position="29"/>
        <end position="151"/>
    </location>
</feature>
<evidence type="ECO:0000313" key="8">
    <source>
        <dbReference type="EMBL" id="EAR30351.1"/>
    </source>
</evidence>
<evidence type="ECO:0000256" key="1">
    <source>
        <dbReference type="ARBA" id="ARBA00004496"/>
    </source>
</evidence>
<evidence type="ECO:0000256" key="6">
    <source>
        <dbReference type="ARBA" id="ARBA00032446"/>
    </source>
</evidence>
<keyword evidence="8" id="KW-0378">Hydrolase</keyword>
<dbReference type="AlphaFoldDB" id="A4C469"/>
<dbReference type="Gene3D" id="3.30.420.40">
    <property type="match status" value="2"/>
</dbReference>
<name>A4C469_9GAMM</name>
<evidence type="ECO:0000256" key="3">
    <source>
        <dbReference type="ARBA" id="ARBA00019012"/>
    </source>
</evidence>
<keyword evidence="9" id="KW-1185">Reference proteome</keyword>
<evidence type="ECO:0000256" key="2">
    <source>
        <dbReference type="ARBA" id="ARBA00010493"/>
    </source>
</evidence>
<protein>
    <recommendedName>
        <fullName evidence="3">tRNA threonylcarbamoyladenosine biosynthesis protein TsaB</fullName>
    </recommendedName>
    <alternativeName>
        <fullName evidence="6">t(6)A37 threonylcarbamoyladenosine biosynthesis protein TsaB</fullName>
    </alternativeName>
</protein>
<sequence length="227" mass="24375">MSQIILAFDASTEALSIALKHETISNHFEVCPQEHSQKILPTIEQVLAQGNCELAALDLIAFGQGPGSFTGVRIGVSIAQGLAYAANLPVVGVSTLQIMAQEAIAKHHCDDVFVAIDARMSEIYFAHYQKNADGLAQLVGEEMVIHPEKVSLPLCSAVAVGTGWQTYPDSVARDNISVDSTIILPNSLYMLPLAEAKFNAGEATDAANAQPVYVRDTVTWQKLPGRE</sequence>
<dbReference type="InterPro" id="IPR022496">
    <property type="entry name" value="T6A_TsaB"/>
</dbReference>
<keyword evidence="8" id="KW-0645">Protease</keyword>
<dbReference type="NCBIfam" id="TIGR03725">
    <property type="entry name" value="T6A_YeaZ"/>
    <property type="match status" value="1"/>
</dbReference>
<dbReference type="PANTHER" id="PTHR11735:SF11">
    <property type="entry name" value="TRNA THREONYLCARBAMOYLADENOSINE BIOSYNTHESIS PROTEIN TSAB"/>
    <property type="match status" value="1"/>
</dbReference>
<keyword evidence="5" id="KW-0819">tRNA processing</keyword>
<dbReference type="STRING" id="87626.PTD2_02241"/>
<evidence type="ECO:0000313" key="9">
    <source>
        <dbReference type="Proteomes" id="UP000006201"/>
    </source>
</evidence>
<keyword evidence="4" id="KW-0963">Cytoplasm</keyword>
<accession>A4C469</accession>
<dbReference type="InterPro" id="IPR043129">
    <property type="entry name" value="ATPase_NBD"/>
</dbReference>
<dbReference type="GO" id="GO:0002949">
    <property type="term" value="P:tRNA threonylcarbamoyladenosine modification"/>
    <property type="evidence" value="ECO:0007669"/>
    <property type="project" value="InterPro"/>
</dbReference>
<dbReference type="GO" id="GO:0005829">
    <property type="term" value="C:cytosol"/>
    <property type="evidence" value="ECO:0007669"/>
    <property type="project" value="TreeGrafter"/>
</dbReference>
<dbReference type="HOGENOM" id="CLU_064886_2_0_6"/>
<comment type="similarity">
    <text evidence="2">Belongs to the KAE1 / TsaD family. TsaB subfamily.</text>
</comment>
<proteinExistence type="inferred from homology"/>
<dbReference type="GO" id="GO:0006508">
    <property type="term" value="P:proteolysis"/>
    <property type="evidence" value="ECO:0007669"/>
    <property type="project" value="UniProtKB-KW"/>
</dbReference>
<dbReference type="RefSeq" id="WP_009836649.1">
    <property type="nucleotide sequence ID" value="NZ_AAOH01000001.1"/>
</dbReference>
<reference evidence="8 9" key="1">
    <citation type="submission" date="2006-02" db="EMBL/GenBank/DDBJ databases">
        <authorList>
            <person name="Moran M.A."/>
            <person name="Kjelleberg S."/>
            <person name="Egan S."/>
            <person name="Saunders N."/>
            <person name="Thomas T."/>
            <person name="Ferriera S."/>
            <person name="Johnson J."/>
            <person name="Kravitz S."/>
            <person name="Halpern A."/>
            <person name="Remington K."/>
            <person name="Beeson K."/>
            <person name="Tran B."/>
            <person name="Rogers Y.-H."/>
            <person name="Friedman R."/>
            <person name="Venter J.C."/>
        </authorList>
    </citation>
    <scope>NUCLEOTIDE SEQUENCE [LARGE SCALE GENOMIC DNA]</scope>
    <source>
        <strain evidence="8 9">D2</strain>
    </source>
</reference>
<dbReference type="CDD" id="cd24032">
    <property type="entry name" value="ASKHA_NBD_TsaB"/>
    <property type="match status" value="1"/>
</dbReference>
<evidence type="ECO:0000259" key="7">
    <source>
        <dbReference type="Pfam" id="PF00814"/>
    </source>
</evidence>
<dbReference type="Pfam" id="PF00814">
    <property type="entry name" value="TsaD"/>
    <property type="match status" value="1"/>
</dbReference>
<dbReference type="OrthoDB" id="9809995at2"/>
<organism evidence="8 9">
    <name type="scientific">Pseudoalteromonas tunicata D2</name>
    <dbReference type="NCBI Taxonomy" id="87626"/>
    <lineage>
        <taxon>Bacteria</taxon>
        <taxon>Pseudomonadati</taxon>
        <taxon>Pseudomonadota</taxon>
        <taxon>Gammaproteobacteria</taxon>
        <taxon>Alteromonadales</taxon>
        <taxon>Pseudoalteromonadaceae</taxon>
        <taxon>Pseudoalteromonas</taxon>
    </lineage>
</organism>
<dbReference type="GO" id="GO:0008233">
    <property type="term" value="F:peptidase activity"/>
    <property type="evidence" value="ECO:0007669"/>
    <property type="project" value="UniProtKB-KW"/>
</dbReference>
<dbReference type="eggNOG" id="COG1214">
    <property type="taxonomic scope" value="Bacteria"/>
</dbReference>
<comment type="subcellular location">
    <subcellularLocation>
        <location evidence="1">Cytoplasm</location>
    </subcellularLocation>
</comment>
<dbReference type="SUPFAM" id="SSF53067">
    <property type="entry name" value="Actin-like ATPase domain"/>
    <property type="match status" value="2"/>
</dbReference>
<comment type="caution">
    <text evidence="8">The sequence shown here is derived from an EMBL/GenBank/DDBJ whole genome shotgun (WGS) entry which is preliminary data.</text>
</comment>
<dbReference type="InterPro" id="IPR000905">
    <property type="entry name" value="Gcp-like_dom"/>
</dbReference>
<dbReference type="PANTHER" id="PTHR11735">
    <property type="entry name" value="TRNA N6-ADENOSINE THREONYLCARBAMOYLTRANSFERASE"/>
    <property type="match status" value="1"/>
</dbReference>
<evidence type="ECO:0000256" key="4">
    <source>
        <dbReference type="ARBA" id="ARBA00022490"/>
    </source>
</evidence>
<evidence type="ECO:0000256" key="5">
    <source>
        <dbReference type="ARBA" id="ARBA00022694"/>
    </source>
</evidence>
<dbReference type="FunFam" id="3.30.420.40:FF:000097">
    <property type="entry name" value="tRNA threonylcarbamoyladenosine biosynthesis protein TsaB"/>
    <property type="match status" value="1"/>
</dbReference>
<dbReference type="EMBL" id="AAOH01000001">
    <property type="protein sequence ID" value="EAR30351.1"/>
    <property type="molecule type" value="Genomic_DNA"/>
</dbReference>
<gene>
    <name evidence="8" type="ORF">PTD2_02241</name>
</gene>